<comment type="caution">
    <text evidence="1">The sequence shown here is derived from an EMBL/GenBank/DDBJ whole genome shotgun (WGS) entry which is preliminary data.</text>
</comment>
<reference evidence="1" key="1">
    <citation type="journal article" date="2012" name="Science">
        <title>Fermentation, hydrogen, and sulfur metabolism in multiple uncultivated bacterial phyla.</title>
        <authorList>
            <person name="Wrighton K.C."/>
            <person name="Thomas B.C."/>
            <person name="Sharon I."/>
            <person name="Miller C.S."/>
            <person name="Castelle C.J."/>
            <person name="VerBerkmoes N.C."/>
            <person name="Wilkins M.J."/>
            <person name="Hettich R.L."/>
            <person name="Lipton M.S."/>
            <person name="Williams K.H."/>
            <person name="Long P.E."/>
            <person name="Banfield J.F."/>
        </authorList>
    </citation>
    <scope>NUCLEOTIDE SEQUENCE [LARGE SCALE GENOMIC DNA]</scope>
</reference>
<dbReference type="EMBL" id="AMFJ01036174">
    <property type="protein sequence ID" value="EKD24725.1"/>
    <property type="molecule type" value="Genomic_DNA"/>
</dbReference>
<sequence length="210" mass="24588">MAKRLNKTELQKLIGQEVFIEYEEMETQVSILSRIKKADDKGIIIQTKSREKAILMPKIKQIYGKNIILITPKKPSASTNEMDKLKIEIIEKIKSLPEYHLSTRSAKFTKNGSFKKKKISQKDFESEVFHWIDKREEIVEFCPLVLLNNKILLALYNAEFVLLKKDFTVVTKHHNRDINTIVKFITDYNKRILEKKIASLKDSGEFLFKI</sequence>
<accession>K1X3T6</accession>
<name>K1X3T6_9BACT</name>
<gene>
    <name evidence="1" type="ORF">ACD_80C00167G0023</name>
</gene>
<organism evidence="1">
    <name type="scientific">uncultured bacterium</name>
    <name type="common">gcode 4</name>
    <dbReference type="NCBI Taxonomy" id="1234023"/>
    <lineage>
        <taxon>Bacteria</taxon>
        <taxon>environmental samples</taxon>
    </lineage>
</organism>
<evidence type="ECO:0000313" key="1">
    <source>
        <dbReference type="EMBL" id="EKD24725.1"/>
    </source>
</evidence>
<protein>
    <submittedName>
        <fullName evidence="1">Uncharacterized protein</fullName>
    </submittedName>
</protein>
<dbReference type="AlphaFoldDB" id="K1X3T6"/>
<proteinExistence type="predicted"/>